<evidence type="ECO:0000313" key="1">
    <source>
        <dbReference type="EMBL" id="GAH46971.1"/>
    </source>
</evidence>
<organism evidence="1">
    <name type="scientific">marine sediment metagenome</name>
    <dbReference type="NCBI Taxonomy" id="412755"/>
    <lineage>
        <taxon>unclassified sequences</taxon>
        <taxon>metagenomes</taxon>
        <taxon>ecological metagenomes</taxon>
    </lineage>
</organism>
<name>X1FMU6_9ZZZZ</name>
<protein>
    <submittedName>
        <fullName evidence="1">Uncharacterized protein</fullName>
    </submittedName>
</protein>
<gene>
    <name evidence="1" type="ORF">S03H2_15173</name>
</gene>
<sequence length="393" mass="43097">MGSTLPPTQIHSVAASTTTTVYVSLEEDSSGLSILTGGTLTIDVPTGFTSITDVGGTNWGTASINGNQITVSNTAAILGSHITYAFQITSPSTPGLYKLDIAFDDGNYAHPMGNFTVHVTGTPPTVEKVNLEYQWTSATFDDTYEEVCIYVGSHSGSENLAVNYWDGFTWNVLGTISTTGWTNFTATGLSSATYTIQLLGTSETSDSSKDTWNIDLITLHTWSLQTYNYKLDLEIQWSSVNYTQSNEELAIYTGSMATESIRIDIWTGAAWTNIATDLNANSWNNISIGTWLTSATLTIRFRGDLEVGDTTQSSWEIDCSLLHTWDNEVPYNSATPVISNLDDTTFLYAEYRQYQLTAEVTDLDGYAAIGHDGWHVLGLMFLHQLNILIAQWM</sequence>
<accession>X1FMU6</accession>
<feature type="non-terminal residue" evidence="1">
    <location>
        <position position="393"/>
    </location>
</feature>
<comment type="caution">
    <text evidence="1">The sequence shown here is derived from an EMBL/GenBank/DDBJ whole genome shotgun (WGS) entry which is preliminary data.</text>
</comment>
<proteinExistence type="predicted"/>
<dbReference type="AlphaFoldDB" id="X1FMU6"/>
<reference evidence="1" key="1">
    <citation type="journal article" date="2014" name="Front. Microbiol.">
        <title>High frequency of phylogenetically diverse reductive dehalogenase-homologous genes in deep subseafloor sedimentary metagenomes.</title>
        <authorList>
            <person name="Kawai M."/>
            <person name="Futagami T."/>
            <person name="Toyoda A."/>
            <person name="Takaki Y."/>
            <person name="Nishi S."/>
            <person name="Hori S."/>
            <person name="Arai W."/>
            <person name="Tsubouchi T."/>
            <person name="Morono Y."/>
            <person name="Uchiyama I."/>
            <person name="Ito T."/>
            <person name="Fujiyama A."/>
            <person name="Inagaki F."/>
            <person name="Takami H."/>
        </authorList>
    </citation>
    <scope>NUCLEOTIDE SEQUENCE</scope>
    <source>
        <strain evidence="1">Expedition CK06-06</strain>
    </source>
</reference>
<dbReference type="EMBL" id="BARU01007703">
    <property type="protein sequence ID" value="GAH46971.1"/>
    <property type="molecule type" value="Genomic_DNA"/>
</dbReference>